<dbReference type="AlphaFoldDB" id="A0A0S4JC62"/>
<evidence type="ECO:0000313" key="4">
    <source>
        <dbReference type="Proteomes" id="UP000051952"/>
    </source>
</evidence>
<feature type="compositionally biased region" description="Basic and acidic residues" evidence="1">
    <location>
        <begin position="160"/>
        <end position="170"/>
    </location>
</feature>
<feature type="region of interest" description="Disordered" evidence="1">
    <location>
        <begin position="393"/>
        <end position="412"/>
    </location>
</feature>
<dbReference type="InterPro" id="IPR051413">
    <property type="entry name" value="K/Na_HCN_channel"/>
</dbReference>
<dbReference type="GO" id="GO:0005249">
    <property type="term" value="F:voltage-gated potassium channel activity"/>
    <property type="evidence" value="ECO:0007669"/>
    <property type="project" value="TreeGrafter"/>
</dbReference>
<dbReference type="SUPFAM" id="SSF81324">
    <property type="entry name" value="Voltage-gated potassium channels"/>
    <property type="match status" value="1"/>
</dbReference>
<dbReference type="PANTHER" id="PTHR45689">
    <property type="entry name" value="I[[H]] CHANNEL, ISOFORM E"/>
    <property type="match status" value="1"/>
</dbReference>
<evidence type="ECO:0000256" key="1">
    <source>
        <dbReference type="SAM" id="MobiDB-lite"/>
    </source>
</evidence>
<proteinExistence type="predicted"/>
<keyword evidence="2" id="KW-1133">Transmembrane helix</keyword>
<dbReference type="PANTHER" id="PTHR45689:SF5">
    <property type="entry name" value="I[[H]] CHANNEL, ISOFORM E"/>
    <property type="match status" value="1"/>
</dbReference>
<dbReference type="Proteomes" id="UP000051952">
    <property type="component" value="Unassembled WGS sequence"/>
</dbReference>
<feature type="compositionally biased region" description="Low complexity" evidence="1">
    <location>
        <begin position="243"/>
        <end position="261"/>
    </location>
</feature>
<evidence type="ECO:0000313" key="3">
    <source>
        <dbReference type="EMBL" id="CUG87608.1"/>
    </source>
</evidence>
<dbReference type="GO" id="GO:0098855">
    <property type="term" value="C:HCN channel complex"/>
    <property type="evidence" value="ECO:0007669"/>
    <property type="project" value="TreeGrafter"/>
</dbReference>
<gene>
    <name evidence="3" type="ORF">BSAL_11065</name>
</gene>
<dbReference type="Gene3D" id="1.10.287.70">
    <property type="match status" value="1"/>
</dbReference>
<feature type="non-terminal residue" evidence="3">
    <location>
        <position position="661"/>
    </location>
</feature>
<evidence type="ECO:0000256" key="2">
    <source>
        <dbReference type="SAM" id="Phobius"/>
    </source>
</evidence>
<feature type="region of interest" description="Disordered" evidence="1">
    <location>
        <begin position="243"/>
        <end position="262"/>
    </location>
</feature>
<feature type="transmembrane region" description="Helical" evidence="2">
    <location>
        <begin position="465"/>
        <end position="485"/>
    </location>
</feature>
<dbReference type="GO" id="GO:0003254">
    <property type="term" value="P:regulation of membrane depolarization"/>
    <property type="evidence" value="ECO:0007669"/>
    <property type="project" value="TreeGrafter"/>
</dbReference>
<reference evidence="4" key="1">
    <citation type="submission" date="2015-09" db="EMBL/GenBank/DDBJ databases">
        <authorList>
            <consortium name="Pathogen Informatics"/>
        </authorList>
    </citation>
    <scope>NUCLEOTIDE SEQUENCE [LARGE SCALE GENOMIC DNA]</scope>
    <source>
        <strain evidence="4">Lake Konstanz</strain>
    </source>
</reference>
<name>A0A0S4JC62_BODSA</name>
<sequence length="661" mass="72432">MEVIDDDDHTTTTSSAPQTKIFTSPLQIPAGTTTTTEQPTVAIDALWLDGPIQTETKGDIVEGNHAVVVAGSNDVAAVVPSGAFSRTAATVRRVQQHMTRNMRKQQQLRRASLVSVAQPRDSKISSGGGEDHHHNTAPPPHQQQRRRSGGESNTVATAASKDEHKIIDDHNNDDDLVDDYFAFETTKRNPSTIAVSRSFGGPPQPPPQQSLAFSSSSYDHNNNDHQQKQQQLQVSKRASITTNTTGTLHNNNAANATGTMGSSTVDSTMMLTVGAAGVRAMQVVFDQFASSQGAQQQRRTGEDNHHHHQLLQTLNTSQCLEALSCFGMLLDDDQLEDLFAEVKVSTGPATATGGAEGEEAAALSALLTKSMRVTEISVSKPFLFEEEDTYDEDYDDDNDAKQTTTSRKKTKKKKQQRRVNFDEFLQLVVIIQSAARFRLFVPRDEETQRRLDRSRSSTFLLPDSPVMWVWNALILAVTIVAFWLAVVTHTYDNIELPKFFSTTTWMEVMITIMFGVDIVVRFFVASRAAAVDVGEGGGGPTSNNDGDSNNSRWILLDTARAIALAYVKSYFILDVLAMLPLRFVFAFGGSSVEAHVNFISGTVTNGGSLGCQAISCWTEDGLKSAMLWAKILAHFRILKVVGEGRYYKESSIQPITSSYVT</sequence>
<keyword evidence="2 3" id="KW-0812">Transmembrane</keyword>
<feature type="region of interest" description="Disordered" evidence="1">
    <location>
        <begin position="193"/>
        <end position="236"/>
    </location>
</feature>
<keyword evidence="2" id="KW-0472">Membrane</keyword>
<dbReference type="GO" id="GO:0035725">
    <property type="term" value="P:sodium ion transmembrane transport"/>
    <property type="evidence" value="ECO:0007669"/>
    <property type="project" value="TreeGrafter"/>
</dbReference>
<accession>A0A0S4JC62</accession>
<feature type="transmembrane region" description="Helical" evidence="2">
    <location>
        <begin position="505"/>
        <end position="524"/>
    </location>
</feature>
<keyword evidence="4" id="KW-1185">Reference proteome</keyword>
<dbReference type="VEuPathDB" id="TriTrypDB:BSAL_11065"/>
<feature type="compositionally biased region" description="Polar residues" evidence="1">
    <location>
        <begin position="14"/>
        <end position="26"/>
    </location>
</feature>
<feature type="region of interest" description="Disordered" evidence="1">
    <location>
        <begin position="1"/>
        <end position="36"/>
    </location>
</feature>
<dbReference type="EMBL" id="CYKH01001552">
    <property type="protein sequence ID" value="CUG87608.1"/>
    <property type="molecule type" value="Genomic_DNA"/>
</dbReference>
<organism evidence="3 4">
    <name type="scientific">Bodo saltans</name>
    <name type="common">Flagellated protozoan</name>
    <dbReference type="NCBI Taxonomy" id="75058"/>
    <lineage>
        <taxon>Eukaryota</taxon>
        <taxon>Discoba</taxon>
        <taxon>Euglenozoa</taxon>
        <taxon>Kinetoplastea</taxon>
        <taxon>Metakinetoplastina</taxon>
        <taxon>Eubodonida</taxon>
        <taxon>Bodonidae</taxon>
        <taxon>Bodo</taxon>
    </lineage>
</organism>
<feature type="region of interest" description="Disordered" evidence="1">
    <location>
        <begin position="95"/>
        <end position="174"/>
    </location>
</feature>
<protein>
    <submittedName>
        <fullName evidence="3">Transmembrane protein, putative</fullName>
    </submittedName>
</protein>